<dbReference type="AlphaFoldDB" id="A0A3G6IXJ2"/>
<dbReference type="PANTHER" id="PTHR43434">
    <property type="entry name" value="PHOSPHOGLYCOLATE PHOSPHATASE"/>
    <property type="match status" value="1"/>
</dbReference>
<dbReference type="InterPro" id="IPR050155">
    <property type="entry name" value="HAD-like_hydrolase_sf"/>
</dbReference>
<dbReference type="PANTHER" id="PTHR43434:SF20">
    <property type="entry name" value="5'-NUCLEOTIDASE"/>
    <property type="match status" value="1"/>
</dbReference>
<dbReference type="InterPro" id="IPR023214">
    <property type="entry name" value="HAD_sf"/>
</dbReference>
<keyword evidence="2" id="KW-1185">Reference proteome</keyword>
<dbReference type="GO" id="GO:0008253">
    <property type="term" value="F:5'-nucleotidase activity"/>
    <property type="evidence" value="ECO:0007669"/>
    <property type="project" value="UniProtKB-EC"/>
</dbReference>
<dbReference type="InterPro" id="IPR036412">
    <property type="entry name" value="HAD-like_sf"/>
</dbReference>
<evidence type="ECO:0000313" key="1">
    <source>
        <dbReference type="EMBL" id="AZA08850.1"/>
    </source>
</evidence>
<dbReference type="KEGG" id="cpso:CPPEL_03610"/>
<dbReference type="GO" id="GO:0004713">
    <property type="term" value="F:protein tyrosine kinase activity"/>
    <property type="evidence" value="ECO:0007669"/>
    <property type="project" value="TreeGrafter"/>
</dbReference>
<dbReference type="InterPro" id="IPR006439">
    <property type="entry name" value="HAD-SF_hydro_IA"/>
</dbReference>
<dbReference type="GO" id="GO:0005829">
    <property type="term" value="C:cytosol"/>
    <property type="evidence" value="ECO:0007669"/>
    <property type="project" value="TreeGrafter"/>
</dbReference>
<accession>A0A3G6IXJ2</accession>
<organism evidence="1 2">
    <name type="scientific">Corynebacterium pseudopelargi</name>
    <dbReference type="NCBI Taxonomy" id="2080757"/>
    <lineage>
        <taxon>Bacteria</taxon>
        <taxon>Bacillati</taxon>
        <taxon>Actinomycetota</taxon>
        <taxon>Actinomycetes</taxon>
        <taxon>Mycobacteriales</taxon>
        <taxon>Corynebacteriaceae</taxon>
        <taxon>Corynebacterium</taxon>
    </lineage>
</organism>
<reference evidence="1 2" key="1">
    <citation type="submission" date="2018-11" db="EMBL/GenBank/DDBJ databases">
        <authorList>
            <person name="Kleinhagauer T."/>
            <person name="Glaeser S.P."/>
            <person name="Spergser J."/>
            <person name="Ruckert C."/>
            <person name="Kaempfer P."/>
            <person name="Busse H.-J."/>
        </authorList>
    </citation>
    <scope>NUCLEOTIDE SEQUENCE [LARGE SCALE GENOMIC DNA]</scope>
    <source>
        <strain evidence="1 2">812CH</strain>
    </source>
</reference>
<dbReference type="Gene3D" id="1.10.150.240">
    <property type="entry name" value="Putative phosphatase, domain 2"/>
    <property type="match status" value="1"/>
</dbReference>
<dbReference type="Proteomes" id="UP000271426">
    <property type="component" value="Chromosome"/>
</dbReference>
<proteinExistence type="predicted"/>
<keyword evidence="1" id="KW-0378">Hydrolase</keyword>
<protein>
    <submittedName>
        <fullName evidence="1">5'-nucleotidase</fullName>
        <ecNumber evidence="1">3.1.3.5</ecNumber>
    </submittedName>
</protein>
<evidence type="ECO:0000313" key="2">
    <source>
        <dbReference type="Proteomes" id="UP000271426"/>
    </source>
</evidence>
<dbReference type="NCBIfam" id="TIGR01549">
    <property type="entry name" value="HAD-SF-IA-v1"/>
    <property type="match status" value="1"/>
</dbReference>
<dbReference type="EC" id="3.1.3.5" evidence="1"/>
<gene>
    <name evidence="1" type="ORF">CPPEL_03610</name>
</gene>
<dbReference type="InterPro" id="IPR023198">
    <property type="entry name" value="PGP-like_dom2"/>
</dbReference>
<dbReference type="Pfam" id="PF13419">
    <property type="entry name" value="HAD_2"/>
    <property type="match status" value="1"/>
</dbReference>
<dbReference type="Gene3D" id="3.40.50.1000">
    <property type="entry name" value="HAD superfamily/HAD-like"/>
    <property type="match status" value="1"/>
</dbReference>
<sequence>MNSYPGIRASFITALEAIEQPIPEEDRLRKVPGPQIYDTLRDLGLDHETATQGLAAFRADYREHGWHNATLFPGWDTLLPKLRQNGYTLCTATSKNQELAARTLEHLGVAQHFHFIGGADVEGGRQGKQAVIQHVLDTLDADPATTPTLMIGDRTHDTEGAAHFAIPTILVGWGHGEPAEWDQAFDYAGDITTLEEKIHGFFN</sequence>
<dbReference type="SUPFAM" id="SSF56784">
    <property type="entry name" value="HAD-like"/>
    <property type="match status" value="1"/>
</dbReference>
<name>A0A3G6IXJ2_9CORY</name>
<dbReference type="EMBL" id="CP033898">
    <property type="protein sequence ID" value="AZA08850.1"/>
    <property type="molecule type" value="Genomic_DNA"/>
</dbReference>
<dbReference type="InterPro" id="IPR041492">
    <property type="entry name" value="HAD_2"/>
</dbReference>